<dbReference type="EMBL" id="NTYW01000034">
    <property type="protein sequence ID" value="PES33717.1"/>
    <property type="molecule type" value="Genomic_DNA"/>
</dbReference>
<keyword evidence="1" id="KW-0472">Membrane</keyword>
<proteinExistence type="predicted"/>
<evidence type="ECO:0000313" key="3">
    <source>
        <dbReference type="Proteomes" id="UP000220341"/>
    </source>
</evidence>
<accession>A0AAE5P4N0</accession>
<comment type="caution">
    <text evidence="2">The sequence shown here is derived from an EMBL/GenBank/DDBJ whole genome shotgun (WGS) entry which is preliminary data.</text>
</comment>
<organism evidence="2 3">
    <name type="scientific">Priestia megaterium</name>
    <name type="common">Bacillus megaterium</name>
    <dbReference type="NCBI Taxonomy" id="1404"/>
    <lineage>
        <taxon>Bacteria</taxon>
        <taxon>Bacillati</taxon>
        <taxon>Bacillota</taxon>
        <taxon>Bacilli</taxon>
        <taxon>Bacillales</taxon>
        <taxon>Bacillaceae</taxon>
        <taxon>Priestia</taxon>
    </lineage>
</organism>
<evidence type="ECO:0000256" key="1">
    <source>
        <dbReference type="SAM" id="Phobius"/>
    </source>
</evidence>
<gene>
    <name evidence="2" type="ORF">CN497_21455</name>
</gene>
<dbReference type="Proteomes" id="UP000220341">
    <property type="component" value="Unassembled WGS sequence"/>
</dbReference>
<reference evidence="2 3" key="1">
    <citation type="submission" date="2017-09" db="EMBL/GenBank/DDBJ databases">
        <title>Large-scale bioinformatics analysis of Bacillus genomes uncovers conserved roles of natural products in bacterial physiology.</title>
        <authorList>
            <consortium name="Agbiome Team Llc"/>
            <person name="Bleich R.M."/>
            <person name="Kirk G.J."/>
            <person name="Santa Maria K.C."/>
            <person name="Allen S.E."/>
            <person name="Farag S."/>
            <person name="Shank E.A."/>
            <person name="Bowers A."/>
        </authorList>
    </citation>
    <scope>NUCLEOTIDE SEQUENCE [LARGE SCALE GENOMIC DNA]</scope>
    <source>
        <strain evidence="2 3">AFS003013</strain>
    </source>
</reference>
<keyword evidence="1" id="KW-1133">Transmembrane helix</keyword>
<evidence type="ECO:0000313" key="2">
    <source>
        <dbReference type="EMBL" id="PES33717.1"/>
    </source>
</evidence>
<protein>
    <submittedName>
        <fullName evidence="2">Uncharacterized protein</fullName>
    </submittedName>
</protein>
<dbReference type="AlphaFoldDB" id="A0AAE5P4N0"/>
<sequence>MIISMRKKFQYKRLLEDKRFRQTLCYKLVIVMYIKPTIIYKTMKLTRHPNDRLFLVRLFIMLLLVLCTKYYIIYEYME</sequence>
<feature type="transmembrane region" description="Helical" evidence="1">
    <location>
        <begin position="52"/>
        <end position="72"/>
    </location>
</feature>
<keyword evidence="1" id="KW-0812">Transmembrane</keyword>
<name>A0AAE5P4N0_PRIMG</name>